<protein>
    <submittedName>
        <fullName evidence="2">Uncharacterized protein</fullName>
    </submittedName>
</protein>
<reference evidence="2" key="1">
    <citation type="submission" date="2014-09" db="EMBL/GenBank/DDBJ databases">
        <authorList>
            <person name="Magalhaes I.L.F."/>
            <person name="Oliveira U."/>
            <person name="Santos F.R."/>
            <person name="Vidigal T.H.D.A."/>
            <person name="Brescovit A.D."/>
            <person name="Santos A.J."/>
        </authorList>
    </citation>
    <scope>NUCLEOTIDE SEQUENCE</scope>
    <source>
        <tissue evidence="2">Shoot tissue taken approximately 20 cm above the soil surface</tissue>
    </source>
</reference>
<proteinExistence type="predicted"/>
<feature type="region of interest" description="Disordered" evidence="1">
    <location>
        <begin position="95"/>
        <end position="118"/>
    </location>
</feature>
<accession>A0A0A8YLD0</accession>
<evidence type="ECO:0000256" key="1">
    <source>
        <dbReference type="SAM" id="MobiDB-lite"/>
    </source>
</evidence>
<feature type="compositionally biased region" description="Polar residues" evidence="1">
    <location>
        <begin position="95"/>
        <end position="110"/>
    </location>
</feature>
<name>A0A0A8YLD0_ARUDO</name>
<organism evidence="2">
    <name type="scientific">Arundo donax</name>
    <name type="common">Giant reed</name>
    <name type="synonym">Donax arundinaceus</name>
    <dbReference type="NCBI Taxonomy" id="35708"/>
    <lineage>
        <taxon>Eukaryota</taxon>
        <taxon>Viridiplantae</taxon>
        <taxon>Streptophyta</taxon>
        <taxon>Embryophyta</taxon>
        <taxon>Tracheophyta</taxon>
        <taxon>Spermatophyta</taxon>
        <taxon>Magnoliopsida</taxon>
        <taxon>Liliopsida</taxon>
        <taxon>Poales</taxon>
        <taxon>Poaceae</taxon>
        <taxon>PACMAD clade</taxon>
        <taxon>Arundinoideae</taxon>
        <taxon>Arundineae</taxon>
        <taxon>Arundo</taxon>
    </lineage>
</organism>
<evidence type="ECO:0000313" key="2">
    <source>
        <dbReference type="EMBL" id="JAD27356.1"/>
    </source>
</evidence>
<reference evidence="2" key="2">
    <citation type="journal article" date="2015" name="Data Brief">
        <title>Shoot transcriptome of the giant reed, Arundo donax.</title>
        <authorList>
            <person name="Barrero R.A."/>
            <person name="Guerrero F.D."/>
            <person name="Moolhuijzen P."/>
            <person name="Goolsby J.A."/>
            <person name="Tidwell J."/>
            <person name="Bellgard S.E."/>
            <person name="Bellgard M.I."/>
        </authorList>
    </citation>
    <scope>NUCLEOTIDE SEQUENCE</scope>
    <source>
        <tissue evidence="2">Shoot tissue taken approximately 20 cm above the soil surface</tissue>
    </source>
</reference>
<sequence length="118" mass="13175">MALVYNCDPDLRIYSPSFAREYPLLQEQSECRSRLLAKIHNSYCKSLERLSLRVRPGMAARFLDGGGFCLGSSTRYPTSWPTPSSPSGALCTSRASVSSFTSPRKSSRTWSAGRWTAW</sequence>
<dbReference type="AlphaFoldDB" id="A0A0A8YLD0"/>
<dbReference type="EMBL" id="GBRH01270539">
    <property type="protein sequence ID" value="JAD27356.1"/>
    <property type="molecule type" value="Transcribed_RNA"/>
</dbReference>